<dbReference type="Proteomes" id="UP000284706">
    <property type="component" value="Unassembled WGS sequence"/>
</dbReference>
<dbReference type="Pfam" id="PF16589">
    <property type="entry name" value="BRCT_2"/>
    <property type="match status" value="1"/>
</dbReference>
<dbReference type="STRING" id="231916.A0A409Y241"/>
<evidence type="ECO:0000259" key="2">
    <source>
        <dbReference type="PROSITE" id="PS50172"/>
    </source>
</evidence>
<feature type="compositionally biased region" description="Acidic residues" evidence="1">
    <location>
        <begin position="118"/>
        <end position="131"/>
    </location>
</feature>
<dbReference type="PROSITE" id="PS50172">
    <property type="entry name" value="BRCT"/>
    <property type="match status" value="1"/>
</dbReference>
<feature type="region of interest" description="Disordered" evidence="1">
    <location>
        <begin position="270"/>
        <end position="369"/>
    </location>
</feature>
<feature type="compositionally biased region" description="Basic and acidic residues" evidence="1">
    <location>
        <begin position="480"/>
        <end position="520"/>
    </location>
</feature>
<proteinExistence type="predicted"/>
<dbReference type="Gene3D" id="1.10.10.60">
    <property type="entry name" value="Homeodomain-like"/>
    <property type="match status" value="1"/>
</dbReference>
<feature type="region of interest" description="Disordered" evidence="1">
    <location>
        <begin position="472"/>
        <end position="570"/>
    </location>
</feature>
<dbReference type="OrthoDB" id="426865at2759"/>
<feature type="compositionally biased region" description="Basic residues" evidence="1">
    <location>
        <begin position="331"/>
        <end position="347"/>
    </location>
</feature>
<dbReference type="InterPro" id="IPR001357">
    <property type="entry name" value="BRCT_dom"/>
</dbReference>
<feature type="compositionally biased region" description="Polar residues" evidence="1">
    <location>
        <begin position="147"/>
        <end position="172"/>
    </location>
</feature>
<gene>
    <name evidence="3" type="ORF">CVT26_001251</name>
</gene>
<feature type="compositionally biased region" description="Low complexity" evidence="1">
    <location>
        <begin position="181"/>
        <end position="201"/>
    </location>
</feature>
<dbReference type="CDD" id="cd00027">
    <property type="entry name" value="BRCT"/>
    <property type="match status" value="1"/>
</dbReference>
<evidence type="ECO:0000313" key="4">
    <source>
        <dbReference type="Proteomes" id="UP000284706"/>
    </source>
</evidence>
<sequence length="780" mass="86081">MDGSSAPSQSQAAKPPQIFAGLRIFVQASGIGTDRPRFIRTLKERGASTCSILNDAQVILINPESEEGQALIPPWSNLPEPKLLTLDWVQKSNSAGKALLAEDDWGGCIVKYDRSSNPDDDDDDWEEDEADQPAKSQQIIRSPLPTPRQTPSDANVAQPRVSTTGGQPSRSQAPPAKRNGTQITPSASSSTPSDSTILTPTDLPQNGQPMFPGFPAINGMQAFSPQMQMQMAAMFNPMMSMTQMDPRAMAMFQAMQDIVTRANLSSQAQPMMYNAPGQPSPVQEPVLPFPDVPSKSSEERNNKRHSSGTHPSATRRSYSEISDSHESVKDKKGKRRASSPSAKRRKISPSSNAVASASQPAPRANVPPTSLSRVFVKSGKQISFFVQIDLHNRGAVVDAIKKNGGRIEKDPENADYVVLYSGHKSQKTFNDLFESAQASGKPAVRSAFVYDCVAEGILLDCTEYEFDSSIQRKRKSSMTIKKEPLSSEEERIPSAEQKRLAKNAREAERRQRMRLEKERSTVAPSPKVSAPSKIKVEAPSTPRKSNPTPASVADAPRSNGRPSPPPPPEYARLQWANGYKFTVEEDQFIADYTQVLVERDHLVSISVIAEKIRAKMPHHSANSYRGRVTKVVGDRLDEWRKRSAIAFRKAQKTSQSTSSQPLVINTDVNYNAEVIELTSSPSPMSPRHEQSFTDTADAIASDAQSVLRHENKAYVKQDIEVVSQFFATLNDDGQEPEELVWARLANQTPCRAWHDWAAFYEAHYHEVQQRYGELTGSVPS</sequence>
<feature type="region of interest" description="Disordered" evidence="1">
    <location>
        <begin position="111"/>
        <end position="211"/>
    </location>
</feature>
<dbReference type="Gene3D" id="3.40.50.10190">
    <property type="entry name" value="BRCT domain"/>
    <property type="match status" value="1"/>
</dbReference>
<feature type="domain" description="BRCT" evidence="2">
    <location>
        <begin position="392"/>
        <end position="466"/>
    </location>
</feature>
<dbReference type="EMBL" id="NHYE01001295">
    <property type="protein sequence ID" value="PPQ97069.1"/>
    <property type="molecule type" value="Genomic_DNA"/>
</dbReference>
<keyword evidence="4" id="KW-1185">Reference proteome</keyword>
<name>A0A409Y241_9AGAR</name>
<comment type="caution">
    <text evidence="3">The sequence shown here is derived from an EMBL/GenBank/DDBJ whole genome shotgun (WGS) entry which is preliminary data.</text>
</comment>
<feature type="compositionally biased region" description="Polar residues" evidence="1">
    <location>
        <begin position="308"/>
        <end position="321"/>
    </location>
</feature>
<accession>A0A409Y241</accession>
<evidence type="ECO:0000313" key="3">
    <source>
        <dbReference type="EMBL" id="PPQ97069.1"/>
    </source>
</evidence>
<reference evidence="3 4" key="1">
    <citation type="journal article" date="2018" name="Evol. Lett.">
        <title>Horizontal gene cluster transfer increased hallucinogenic mushroom diversity.</title>
        <authorList>
            <person name="Reynolds H.T."/>
            <person name="Vijayakumar V."/>
            <person name="Gluck-Thaler E."/>
            <person name="Korotkin H.B."/>
            <person name="Matheny P.B."/>
            <person name="Slot J.C."/>
        </authorList>
    </citation>
    <scope>NUCLEOTIDE SEQUENCE [LARGE SCALE GENOMIC DNA]</scope>
    <source>
        <strain evidence="3 4">SRW20</strain>
    </source>
</reference>
<evidence type="ECO:0000256" key="1">
    <source>
        <dbReference type="SAM" id="MobiDB-lite"/>
    </source>
</evidence>
<organism evidence="3 4">
    <name type="scientific">Gymnopilus dilepis</name>
    <dbReference type="NCBI Taxonomy" id="231916"/>
    <lineage>
        <taxon>Eukaryota</taxon>
        <taxon>Fungi</taxon>
        <taxon>Dikarya</taxon>
        <taxon>Basidiomycota</taxon>
        <taxon>Agaricomycotina</taxon>
        <taxon>Agaricomycetes</taxon>
        <taxon>Agaricomycetidae</taxon>
        <taxon>Agaricales</taxon>
        <taxon>Agaricineae</taxon>
        <taxon>Hymenogastraceae</taxon>
        <taxon>Gymnopilus</taxon>
    </lineage>
</organism>
<protein>
    <recommendedName>
        <fullName evidence="2">BRCT domain-containing protein</fullName>
    </recommendedName>
</protein>
<dbReference type="SUPFAM" id="SSF52113">
    <property type="entry name" value="BRCT domain"/>
    <property type="match status" value="1"/>
</dbReference>
<dbReference type="AlphaFoldDB" id="A0A409Y241"/>
<dbReference type="InParanoid" id="A0A409Y241"/>
<dbReference type="InterPro" id="IPR036420">
    <property type="entry name" value="BRCT_dom_sf"/>
</dbReference>